<organism evidence="5 6">
    <name type="scientific">Macrostomum lignano</name>
    <dbReference type="NCBI Taxonomy" id="282301"/>
    <lineage>
        <taxon>Eukaryota</taxon>
        <taxon>Metazoa</taxon>
        <taxon>Spiralia</taxon>
        <taxon>Lophotrochozoa</taxon>
        <taxon>Platyhelminthes</taxon>
        <taxon>Rhabditophora</taxon>
        <taxon>Macrostomorpha</taxon>
        <taxon>Macrostomida</taxon>
        <taxon>Macrostomidae</taxon>
        <taxon>Macrostomum</taxon>
    </lineage>
</organism>
<dbReference type="AlphaFoldDB" id="A0A1I8FLY0"/>
<dbReference type="InterPro" id="IPR050198">
    <property type="entry name" value="Non-receptor_tyrosine_kinases"/>
</dbReference>
<sequence length="322" mass="35629">MAYLEQHRFVHRDPGRPQLALVSDGSVVKVADFGLTRCLEVLSAREATRMDKPPPADLCLFYQLMRLCWLWEPEAAAGFRAAARRTDAASATRAACRAAAAERGRGASRAPTAIRQTMSPATTAAPPAAPIGVEDLICKQQQQQHRELPRLMRNWTIQVCTTELVVLRRTPQAAVAVGSPELGANVRRSVAAVEDQRFSRLRFVTCPAWQRAASAAAHDNSASSTAAVAHMRSNVSTPVDAPSSSRRALPWTLTIIITIATIATRHRRLRGFSNTSDCRSNEQARRHRTSSSPARSAGRRRQRRRNGDSQRHRRQLRVQHVV</sequence>
<evidence type="ECO:0000256" key="3">
    <source>
        <dbReference type="SAM" id="MobiDB-lite"/>
    </source>
</evidence>
<reference evidence="6" key="1">
    <citation type="submission" date="2016-11" db="UniProtKB">
        <authorList>
            <consortium name="WormBaseParasite"/>
        </authorList>
    </citation>
    <scope>IDENTIFICATION</scope>
</reference>
<evidence type="ECO:0000256" key="1">
    <source>
        <dbReference type="ARBA" id="ARBA00022741"/>
    </source>
</evidence>
<accession>A0A1I8FLY0</accession>
<dbReference type="WBParaSite" id="maker-unitig_39257-snap-gene-0.2-mRNA-1">
    <property type="protein sequence ID" value="maker-unitig_39257-snap-gene-0.2-mRNA-1"/>
    <property type="gene ID" value="maker-unitig_39257-snap-gene-0.2"/>
</dbReference>
<feature type="domain" description="Serine-threonine/tyrosine-protein kinase catalytic" evidence="4">
    <location>
        <begin position="1"/>
        <end position="40"/>
    </location>
</feature>
<evidence type="ECO:0000259" key="4">
    <source>
        <dbReference type="Pfam" id="PF07714"/>
    </source>
</evidence>
<protein>
    <submittedName>
        <fullName evidence="6">Pkinase_Tyr domain-containing protein</fullName>
    </submittedName>
</protein>
<dbReference type="GO" id="GO:0005524">
    <property type="term" value="F:ATP binding"/>
    <property type="evidence" value="ECO:0007669"/>
    <property type="project" value="UniProtKB-KW"/>
</dbReference>
<evidence type="ECO:0000313" key="6">
    <source>
        <dbReference type="WBParaSite" id="maker-unitig_39257-snap-gene-0.2-mRNA-1"/>
    </source>
</evidence>
<name>A0A1I8FLY0_9PLAT</name>
<dbReference type="Proteomes" id="UP000095280">
    <property type="component" value="Unplaced"/>
</dbReference>
<evidence type="ECO:0000313" key="5">
    <source>
        <dbReference type="Proteomes" id="UP000095280"/>
    </source>
</evidence>
<feature type="region of interest" description="Disordered" evidence="3">
    <location>
        <begin position="272"/>
        <end position="322"/>
    </location>
</feature>
<proteinExistence type="predicted"/>
<keyword evidence="5" id="KW-1185">Reference proteome</keyword>
<keyword evidence="2" id="KW-0067">ATP-binding</keyword>
<evidence type="ECO:0000256" key="2">
    <source>
        <dbReference type="ARBA" id="ARBA00022840"/>
    </source>
</evidence>
<feature type="compositionally biased region" description="Basic residues" evidence="3">
    <location>
        <begin position="311"/>
        <end position="322"/>
    </location>
</feature>
<keyword evidence="1" id="KW-0547">Nucleotide-binding</keyword>
<dbReference type="Pfam" id="PF07714">
    <property type="entry name" value="PK_Tyr_Ser-Thr"/>
    <property type="match status" value="1"/>
</dbReference>
<dbReference type="GO" id="GO:0004672">
    <property type="term" value="F:protein kinase activity"/>
    <property type="evidence" value="ECO:0007669"/>
    <property type="project" value="InterPro"/>
</dbReference>
<feature type="region of interest" description="Disordered" evidence="3">
    <location>
        <begin position="106"/>
        <end position="126"/>
    </location>
</feature>
<dbReference type="PANTHER" id="PTHR24418">
    <property type="entry name" value="TYROSINE-PROTEIN KINASE"/>
    <property type="match status" value="1"/>
</dbReference>
<dbReference type="InterPro" id="IPR001245">
    <property type="entry name" value="Ser-Thr/Tyr_kinase_cat_dom"/>
</dbReference>